<protein>
    <submittedName>
        <fullName evidence="3">Dienelactone hydrolase</fullName>
    </submittedName>
</protein>
<sequence length="253" mass="28188">MKILISCFVILLGLTTQAQLSRVIYNDGNQKLEGFFYKAQKSNPKNIGIVILPAWMGIDDHSKEVAEDLSKLGYHAFVADIYGVGNKPKDPSEAGQKAGYYKTHYKEYQKRIQLAIEQLILQGADKNEIAVIGYCFGGTGALEAARAHFNVKGVVSFHGGLGKDPSRPVEKITTKVLVLHGADDPYVPESEVLAFQKEMKTSEADWQMVFYANAVHAFTHKDLDTDNSKGAAYNELADKRSWKAMKTFFKEIF</sequence>
<keyword evidence="1" id="KW-0732">Signal</keyword>
<dbReference type="EMBL" id="CP029463">
    <property type="protein sequence ID" value="AWM12839.1"/>
    <property type="molecule type" value="Genomic_DNA"/>
</dbReference>
<dbReference type="PANTHER" id="PTHR22946:SF0">
    <property type="entry name" value="DIENELACTONE HYDROLASE DOMAIN-CONTAINING PROTEIN"/>
    <property type="match status" value="1"/>
</dbReference>
<organism evidence="3 4">
    <name type="scientific">Flavobacterium sediminis</name>
    <dbReference type="NCBI Taxonomy" id="2201181"/>
    <lineage>
        <taxon>Bacteria</taxon>
        <taxon>Pseudomonadati</taxon>
        <taxon>Bacteroidota</taxon>
        <taxon>Flavobacteriia</taxon>
        <taxon>Flavobacteriales</taxon>
        <taxon>Flavobacteriaceae</taxon>
        <taxon>Flavobacterium</taxon>
    </lineage>
</organism>
<dbReference type="InterPro" id="IPR029058">
    <property type="entry name" value="AB_hydrolase_fold"/>
</dbReference>
<dbReference type="RefSeq" id="WP_109568248.1">
    <property type="nucleotide sequence ID" value="NZ_CP029463.1"/>
</dbReference>
<feature type="domain" description="Dienelactone hydrolase" evidence="2">
    <location>
        <begin position="37"/>
        <end position="252"/>
    </location>
</feature>
<dbReference type="AlphaFoldDB" id="A0A2U8QRT9"/>
<evidence type="ECO:0000313" key="3">
    <source>
        <dbReference type="EMBL" id="AWM12839.1"/>
    </source>
</evidence>
<evidence type="ECO:0000256" key="1">
    <source>
        <dbReference type="SAM" id="SignalP"/>
    </source>
</evidence>
<accession>A0A2U8QRT9</accession>
<proteinExistence type="predicted"/>
<dbReference type="Pfam" id="PF01738">
    <property type="entry name" value="DLH"/>
    <property type="match status" value="1"/>
</dbReference>
<dbReference type="Gene3D" id="3.40.50.1820">
    <property type="entry name" value="alpha/beta hydrolase"/>
    <property type="match status" value="1"/>
</dbReference>
<reference evidence="3 4" key="1">
    <citation type="submission" date="2018-05" db="EMBL/GenBank/DDBJ databases">
        <title>Flavobacterium sp. MEBiC07310.</title>
        <authorList>
            <person name="Baek K."/>
        </authorList>
    </citation>
    <scope>NUCLEOTIDE SEQUENCE [LARGE SCALE GENOMIC DNA]</scope>
    <source>
        <strain evidence="3 4">MEBiC07310</strain>
    </source>
</reference>
<keyword evidence="4" id="KW-1185">Reference proteome</keyword>
<dbReference type="GO" id="GO:0016787">
    <property type="term" value="F:hydrolase activity"/>
    <property type="evidence" value="ECO:0007669"/>
    <property type="project" value="UniProtKB-KW"/>
</dbReference>
<dbReference type="Proteomes" id="UP000245429">
    <property type="component" value="Chromosome"/>
</dbReference>
<dbReference type="OrthoDB" id="9787933at2"/>
<keyword evidence="3" id="KW-0378">Hydrolase</keyword>
<dbReference type="KEGG" id="fse:DI487_02440"/>
<gene>
    <name evidence="3" type="ORF">DI487_02440</name>
</gene>
<evidence type="ECO:0000313" key="4">
    <source>
        <dbReference type="Proteomes" id="UP000245429"/>
    </source>
</evidence>
<feature type="chain" id="PRO_5016090343" evidence="1">
    <location>
        <begin position="19"/>
        <end position="253"/>
    </location>
</feature>
<dbReference type="PANTHER" id="PTHR22946">
    <property type="entry name" value="DIENELACTONE HYDROLASE DOMAIN-CONTAINING PROTEIN-RELATED"/>
    <property type="match status" value="1"/>
</dbReference>
<dbReference type="InterPro" id="IPR050261">
    <property type="entry name" value="FrsA_esterase"/>
</dbReference>
<dbReference type="SUPFAM" id="SSF53474">
    <property type="entry name" value="alpha/beta-Hydrolases"/>
    <property type="match status" value="1"/>
</dbReference>
<evidence type="ECO:0000259" key="2">
    <source>
        <dbReference type="Pfam" id="PF01738"/>
    </source>
</evidence>
<dbReference type="InterPro" id="IPR002925">
    <property type="entry name" value="Dienelactn_hydro"/>
</dbReference>
<feature type="signal peptide" evidence="1">
    <location>
        <begin position="1"/>
        <end position="18"/>
    </location>
</feature>
<name>A0A2U8QRT9_9FLAO</name>